<dbReference type="GO" id="GO:0016491">
    <property type="term" value="F:oxidoreductase activity"/>
    <property type="evidence" value="ECO:0007669"/>
    <property type="project" value="UniProtKB-KW"/>
</dbReference>
<keyword evidence="2" id="KW-0560">Oxidoreductase</keyword>
<dbReference type="PANTHER" id="PTHR42879:SF2">
    <property type="entry name" value="3-OXOACYL-[ACYL-CARRIER-PROTEIN] REDUCTASE FABG"/>
    <property type="match status" value="1"/>
</dbReference>
<dbReference type="CDD" id="cd05233">
    <property type="entry name" value="SDR_c"/>
    <property type="match status" value="1"/>
</dbReference>
<organism evidence="3 4">
    <name type="scientific">Oceanobacillus piezotolerans</name>
    <dbReference type="NCBI Taxonomy" id="2448030"/>
    <lineage>
        <taxon>Bacteria</taxon>
        <taxon>Bacillati</taxon>
        <taxon>Bacillota</taxon>
        <taxon>Bacilli</taxon>
        <taxon>Bacillales</taxon>
        <taxon>Bacillaceae</taxon>
        <taxon>Oceanobacillus</taxon>
    </lineage>
</organism>
<protein>
    <submittedName>
        <fullName evidence="3">SDR family oxidoreductase</fullName>
    </submittedName>
</protein>
<dbReference type="Proteomes" id="UP000270219">
    <property type="component" value="Unassembled WGS sequence"/>
</dbReference>
<comment type="similarity">
    <text evidence="1">Belongs to the short-chain dehydrogenases/reductases (SDR) family.</text>
</comment>
<dbReference type="FunFam" id="3.40.50.720:FF:000173">
    <property type="entry name" value="3-oxoacyl-[acyl-carrier protein] reductase"/>
    <property type="match status" value="1"/>
</dbReference>
<dbReference type="InterPro" id="IPR002347">
    <property type="entry name" value="SDR_fam"/>
</dbReference>
<dbReference type="Gene3D" id="3.40.50.720">
    <property type="entry name" value="NAD(P)-binding Rossmann-like Domain"/>
    <property type="match status" value="1"/>
</dbReference>
<dbReference type="PANTHER" id="PTHR42879">
    <property type="entry name" value="3-OXOACYL-(ACYL-CARRIER-PROTEIN) REDUCTASE"/>
    <property type="match status" value="1"/>
</dbReference>
<dbReference type="InterPro" id="IPR036291">
    <property type="entry name" value="NAD(P)-bd_dom_sf"/>
</dbReference>
<gene>
    <name evidence="3" type="ORF">D8M04_11025</name>
</gene>
<name>A0A498D6L2_9BACI</name>
<dbReference type="EMBL" id="RCHR01000003">
    <property type="protein sequence ID" value="RLL45378.1"/>
    <property type="molecule type" value="Genomic_DNA"/>
</dbReference>
<evidence type="ECO:0000256" key="2">
    <source>
        <dbReference type="ARBA" id="ARBA00023002"/>
    </source>
</evidence>
<dbReference type="RefSeq" id="WP_121522964.1">
    <property type="nucleotide sequence ID" value="NZ_RCHR01000003.1"/>
</dbReference>
<dbReference type="SUPFAM" id="SSF51735">
    <property type="entry name" value="NAD(P)-binding Rossmann-fold domains"/>
    <property type="match status" value="1"/>
</dbReference>
<dbReference type="InterPro" id="IPR050259">
    <property type="entry name" value="SDR"/>
</dbReference>
<dbReference type="AlphaFoldDB" id="A0A498D6L2"/>
<dbReference type="NCBIfam" id="NF047420">
    <property type="entry name" value="EF_P_mod_YmfI"/>
    <property type="match status" value="1"/>
</dbReference>
<accession>A0A498D6L2</accession>
<evidence type="ECO:0000313" key="3">
    <source>
        <dbReference type="EMBL" id="RLL45378.1"/>
    </source>
</evidence>
<reference evidence="3 4" key="1">
    <citation type="submission" date="2018-10" db="EMBL/GenBank/DDBJ databases">
        <title>Oceanobacillus sp. YLB-02 draft genome.</title>
        <authorList>
            <person name="Yu L."/>
        </authorList>
    </citation>
    <scope>NUCLEOTIDE SEQUENCE [LARGE SCALE GENOMIC DNA]</scope>
    <source>
        <strain evidence="3 4">YLB-02</strain>
    </source>
</reference>
<comment type="caution">
    <text evidence="3">The sequence shown here is derived from an EMBL/GenBank/DDBJ whole genome shotgun (WGS) entry which is preliminary data.</text>
</comment>
<dbReference type="OrthoDB" id="9803333at2"/>
<evidence type="ECO:0000256" key="1">
    <source>
        <dbReference type="ARBA" id="ARBA00006484"/>
    </source>
</evidence>
<keyword evidence="4" id="KW-1185">Reference proteome</keyword>
<sequence length="238" mass="26243">MGKNVLVIGASGEIGKHIASRLASEGYQLILHYNKNRQTIFELMETIEESRILTVFQADLADGTELKAALQQLVYPVDCIVFASGTAHYGLFQETSEKVMDEMLNLHVKAPWLITKHFLPSMINKKYGKIIFISSIWGRVGASFEVVYSSVKGAQNSFVKALAKEVAPSGVSVNAVSPGFIETKMNQHLTEGEKASIYSEIPMNRPGYPSEVAHAVSFLLDERSSYIQGEIINIDGGW</sequence>
<evidence type="ECO:0000313" key="4">
    <source>
        <dbReference type="Proteomes" id="UP000270219"/>
    </source>
</evidence>
<proteinExistence type="inferred from homology"/>
<dbReference type="PRINTS" id="PR00081">
    <property type="entry name" value="GDHRDH"/>
</dbReference>
<dbReference type="Pfam" id="PF13561">
    <property type="entry name" value="adh_short_C2"/>
    <property type="match status" value="1"/>
</dbReference>